<dbReference type="PANTHER" id="PTHR33099:SF7">
    <property type="entry name" value="MYND-TYPE DOMAIN-CONTAINING PROTEIN"/>
    <property type="match status" value="1"/>
</dbReference>
<evidence type="ECO:0008006" key="4">
    <source>
        <dbReference type="Google" id="ProtNLM"/>
    </source>
</evidence>
<dbReference type="EMBL" id="JAPDFR010000001">
    <property type="protein sequence ID" value="KAK0391911.1"/>
    <property type="molecule type" value="Genomic_DNA"/>
</dbReference>
<accession>A0AA39GR58</accession>
<comment type="caution">
    <text evidence="2">The sequence shown here is derived from an EMBL/GenBank/DDBJ whole genome shotgun (WGS) entry which is preliminary data.</text>
</comment>
<evidence type="ECO:0000256" key="1">
    <source>
        <dbReference type="SAM" id="MobiDB-lite"/>
    </source>
</evidence>
<keyword evidence="3" id="KW-1185">Reference proteome</keyword>
<reference evidence="2" key="1">
    <citation type="submission" date="2022-10" db="EMBL/GenBank/DDBJ databases">
        <title>Determination and structural analysis of whole genome sequence of Sarocladium strictum F4-1.</title>
        <authorList>
            <person name="Hu L."/>
            <person name="Jiang Y."/>
        </authorList>
    </citation>
    <scope>NUCLEOTIDE SEQUENCE</scope>
    <source>
        <strain evidence="2">F4-1</strain>
    </source>
</reference>
<feature type="compositionally biased region" description="Acidic residues" evidence="1">
    <location>
        <begin position="162"/>
        <end position="184"/>
    </location>
</feature>
<dbReference type="PANTHER" id="PTHR33099">
    <property type="entry name" value="FE2OG DIOXYGENASE DOMAIN-CONTAINING PROTEIN"/>
    <property type="match status" value="1"/>
</dbReference>
<name>A0AA39GR58_SARSR</name>
<evidence type="ECO:0000313" key="2">
    <source>
        <dbReference type="EMBL" id="KAK0391911.1"/>
    </source>
</evidence>
<dbReference type="AlphaFoldDB" id="A0AA39GR58"/>
<evidence type="ECO:0000313" key="3">
    <source>
        <dbReference type="Proteomes" id="UP001175261"/>
    </source>
</evidence>
<protein>
    <recommendedName>
        <fullName evidence="4">Prolyl 4-hydroxylase alpha subunit Fe(2+) 2OG dioxygenase domain-containing protein</fullName>
    </recommendedName>
</protein>
<dbReference type="Proteomes" id="UP001175261">
    <property type="component" value="Unassembled WGS sequence"/>
</dbReference>
<gene>
    <name evidence="2" type="ORF">NLU13_1409</name>
</gene>
<organism evidence="2 3">
    <name type="scientific">Sarocladium strictum</name>
    <name type="common">Black bundle disease fungus</name>
    <name type="synonym">Acremonium strictum</name>
    <dbReference type="NCBI Taxonomy" id="5046"/>
    <lineage>
        <taxon>Eukaryota</taxon>
        <taxon>Fungi</taxon>
        <taxon>Dikarya</taxon>
        <taxon>Ascomycota</taxon>
        <taxon>Pezizomycotina</taxon>
        <taxon>Sordariomycetes</taxon>
        <taxon>Hypocreomycetidae</taxon>
        <taxon>Hypocreales</taxon>
        <taxon>Sarocladiaceae</taxon>
        <taxon>Sarocladium</taxon>
    </lineage>
</organism>
<dbReference type="Gene3D" id="2.60.120.620">
    <property type="entry name" value="q2cbj1_9rhob like domain"/>
    <property type="match status" value="1"/>
</dbReference>
<proteinExistence type="predicted"/>
<sequence length="798" mass="89487">MFGTLVICLNSPHEGGQVKVKHQLVEKVFDTSKTINSFAAWYGDVTHEVLPVQSGYRWVLTYNLAIDPTATLPTASLQANTSEVAMLETVLRPWASMPMTCRVPTHLYYALEHKYTEASIGSRGLKQLDLARVQALQKLSRSLPIKVFLAVVKKEAINAIEEDGMPWDDEPREDWDPEEAYDSDPNDRMTSGHPGEELDKECKVKKVVDLDGDVVLRDAAFNEQNFLQEECFAPENADGEEFSGFTGNEGATSTYTYNVAAAIIVPEDDVQNFLYASCNSVVTPEHISYWIRESAKSDANHAAFISLQRCWDLHVSQPIHRPGYVDEDIPTYVEDILAECIRRNEFVFFRKVAANHRGQLCTPSFAWLRACVDQAENSKEYFDNISDGLRDAVLSYSSLEDMTAALTTFSGSSATTEAGCLVAITDWVASLALELANFWPKFVGSRRSASAAVSAIDMLKDPVKYITDNILPSVKKHSRFVPFWLDFLEELRRKSDSKDADADARDTFRGLYRSLATQLLPVIDMHNILQDETGPRDATHKDLVTFIMSVHYMSDNEDDTTRTLLWSKVFGLKAVRLTAEQLHDNWVPFLGSLAEAMSTANVPFSDPRFRSFYKSILDAYIDEYVGQKPSQVRDYVRGMVNCPCADCKVLNQFLTDMTEESTLFAVNLQRRNHMEHEIARARVDCKCSVVKQGRPQKLQVLKTFTQLKNRTTAWNSRRKTAEKMFAQIKSLKSVLGGDYAGVMDKLQATGRIGPSKRSTLANARSGAGNKRGRAGGEHDEALKRRRGNAADVIDLTSD</sequence>
<feature type="region of interest" description="Disordered" evidence="1">
    <location>
        <begin position="162"/>
        <end position="196"/>
    </location>
</feature>
<feature type="region of interest" description="Disordered" evidence="1">
    <location>
        <begin position="750"/>
        <end position="798"/>
    </location>
</feature>